<keyword evidence="3" id="KW-1185">Reference proteome</keyword>
<sequence length="74" mass="8357">MHCHTKTLPRVAGLQAHVVREPPPRRSEMTKDIPDSPVTLHRATRWEVDIFQARYTVVLSSRPSQADPGCPAKE</sequence>
<dbReference type="Proteomes" id="UP000016931">
    <property type="component" value="Unassembled WGS sequence"/>
</dbReference>
<dbReference type="AlphaFoldDB" id="N1QM53"/>
<proteinExistence type="predicted"/>
<reference evidence="2 3" key="1">
    <citation type="journal article" date="2012" name="PLoS Pathog.">
        <title>Diverse lifestyles and strategies of plant pathogenesis encoded in the genomes of eighteen Dothideomycetes fungi.</title>
        <authorList>
            <person name="Ohm R.A."/>
            <person name="Feau N."/>
            <person name="Henrissat B."/>
            <person name="Schoch C.L."/>
            <person name="Horwitz B.A."/>
            <person name="Barry K.W."/>
            <person name="Condon B.J."/>
            <person name="Copeland A.C."/>
            <person name="Dhillon B."/>
            <person name="Glaser F."/>
            <person name="Hesse C.N."/>
            <person name="Kosti I."/>
            <person name="LaButti K."/>
            <person name="Lindquist E.A."/>
            <person name="Lucas S."/>
            <person name="Salamov A.A."/>
            <person name="Bradshaw R.E."/>
            <person name="Ciuffetti L."/>
            <person name="Hamelin R.C."/>
            <person name="Kema G.H.J."/>
            <person name="Lawrence C."/>
            <person name="Scott J.A."/>
            <person name="Spatafora J.W."/>
            <person name="Turgeon B.G."/>
            <person name="de Wit P.J.G.M."/>
            <person name="Zhong S."/>
            <person name="Goodwin S.B."/>
            <person name="Grigoriev I.V."/>
        </authorList>
    </citation>
    <scope>NUCLEOTIDE SEQUENCE [LARGE SCALE GENOMIC DNA]</scope>
    <source>
        <strain evidence="2 3">SO2202</strain>
    </source>
</reference>
<dbReference type="RefSeq" id="XP_016764535.1">
    <property type="nucleotide sequence ID" value="XM_016903189.1"/>
</dbReference>
<accession>N1QM53</accession>
<evidence type="ECO:0000313" key="3">
    <source>
        <dbReference type="Proteomes" id="UP000016931"/>
    </source>
</evidence>
<dbReference type="EMBL" id="KB456260">
    <property type="protein sequence ID" value="EMF16414.1"/>
    <property type="molecule type" value="Genomic_DNA"/>
</dbReference>
<evidence type="ECO:0000256" key="1">
    <source>
        <dbReference type="SAM" id="MobiDB-lite"/>
    </source>
</evidence>
<protein>
    <submittedName>
        <fullName evidence="2">Uncharacterized protein</fullName>
    </submittedName>
</protein>
<feature type="compositionally biased region" description="Basic and acidic residues" evidence="1">
    <location>
        <begin position="18"/>
        <end position="34"/>
    </location>
</feature>
<name>N1QM53_SPHMS</name>
<organism evidence="2 3">
    <name type="scientific">Sphaerulina musiva (strain SO2202)</name>
    <name type="common">Poplar stem canker fungus</name>
    <name type="synonym">Septoria musiva</name>
    <dbReference type="NCBI Taxonomy" id="692275"/>
    <lineage>
        <taxon>Eukaryota</taxon>
        <taxon>Fungi</taxon>
        <taxon>Dikarya</taxon>
        <taxon>Ascomycota</taxon>
        <taxon>Pezizomycotina</taxon>
        <taxon>Dothideomycetes</taxon>
        <taxon>Dothideomycetidae</taxon>
        <taxon>Mycosphaerellales</taxon>
        <taxon>Mycosphaerellaceae</taxon>
        <taxon>Sphaerulina</taxon>
    </lineage>
</organism>
<feature type="region of interest" description="Disordered" evidence="1">
    <location>
        <begin position="1"/>
        <end position="36"/>
    </location>
</feature>
<gene>
    <name evidence="2" type="ORF">SEPMUDRAFT_145667</name>
</gene>
<evidence type="ECO:0000313" key="2">
    <source>
        <dbReference type="EMBL" id="EMF16414.1"/>
    </source>
</evidence>
<dbReference type="HOGENOM" id="CLU_2689381_0_0_1"/>
<dbReference type="GeneID" id="27900326"/>